<feature type="region of interest" description="Disordered" evidence="1">
    <location>
        <begin position="1"/>
        <end position="75"/>
    </location>
</feature>
<sequence length="469" mass="51254">MAEEMIDVALESERGVPPSTTGAEMPTPTLAGPSRRSLDGADDHVDNYDAAPGETPEAAAGDERDDVPLMARASSSSGNGIGTGTGVGGGMVALELSSHGDGALGDAVLDDSQWRWRHTVSYWVCVCFILGSLLFVSGCAFWYKKYEYEARERALVTYPFLAGACCFTCGSYLGVFTAVNLGRNGKSVMWEWAPHKDGFLGYLCYLIGALVFNISCIEPLDAFSDLPSWMKREMAWGAAEVGSFFFILGAAVEVKRNGVSDVRAAIEDGTWMTLPFWVSWNNLFGGCFFFIAAVAGRFDPTSPGWVYTTYLIGSMNFFVASSLMMYMWKGEQYGLGFIPSINRVLPIRGYVREGDDGDGKEYRKVSVVQYCFLQAYIALTAASFVDFCFATQGGFTAYEKYDGVARWHEVIASLMGLYLSAGLLFMASVLHHAPRVQPFDKLLWWAQAFAVAKLAQITVSVSISYNAEA</sequence>
<keyword evidence="2" id="KW-0812">Transmembrane</keyword>
<dbReference type="GeneID" id="9686065"/>
<protein>
    <submittedName>
        <fullName evidence="3">Predicted protein</fullName>
    </submittedName>
</protein>
<proteinExistence type="predicted"/>
<evidence type="ECO:0000313" key="4">
    <source>
        <dbReference type="Proteomes" id="UP000001876"/>
    </source>
</evidence>
<dbReference type="KEGG" id="mpp:MICPUCDRAFT_60026"/>
<organism evidence="4">
    <name type="scientific">Micromonas pusilla (strain CCMP1545)</name>
    <name type="common">Picoplanktonic green alga</name>
    <dbReference type="NCBI Taxonomy" id="564608"/>
    <lineage>
        <taxon>Eukaryota</taxon>
        <taxon>Viridiplantae</taxon>
        <taxon>Chlorophyta</taxon>
        <taxon>Mamiellophyceae</taxon>
        <taxon>Mamiellales</taxon>
        <taxon>Mamiellaceae</taxon>
        <taxon>Micromonas</taxon>
    </lineage>
</organism>
<feature type="compositionally biased region" description="Low complexity" evidence="1">
    <location>
        <begin position="49"/>
        <end position="59"/>
    </location>
</feature>
<feature type="transmembrane region" description="Helical" evidence="2">
    <location>
        <begin position="199"/>
        <end position="223"/>
    </location>
</feature>
<keyword evidence="4" id="KW-1185">Reference proteome</keyword>
<feature type="transmembrane region" description="Helical" evidence="2">
    <location>
        <begin position="410"/>
        <end position="430"/>
    </location>
</feature>
<dbReference type="eggNOG" id="ENOG502STU0">
    <property type="taxonomic scope" value="Eukaryota"/>
</dbReference>
<reference evidence="3 4" key="1">
    <citation type="journal article" date="2009" name="Science">
        <title>Green evolution and dynamic adaptations revealed by genomes of the marine picoeukaryotes Micromonas.</title>
        <authorList>
            <person name="Worden A.Z."/>
            <person name="Lee J.H."/>
            <person name="Mock T."/>
            <person name="Rouze P."/>
            <person name="Simmons M.P."/>
            <person name="Aerts A.L."/>
            <person name="Allen A.E."/>
            <person name="Cuvelier M.L."/>
            <person name="Derelle E."/>
            <person name="Everett M.V."/>
            <person name="Foulon E."/>
            <person name="Grimwood J."/>
            <person name="Gundlach H."/>
            <person name="Henrissat B."/>
            <person name="Napoli C."/>
            <person name="McDonald S.M."/>
            <person name="Parker M.S."/>
            <person name="Rombauts S."/>
            <person name="Salamov A."/>
            <person name="Von Dassow P."/>
            <person name="Badger J.H."/>
            <person name="Coutinho P.M."/>
            <person name="Demir E."/>
            <person name="Dubchak I."/>
            <person name="Gentemann C."/>
            <person name="Eikrem W."/>
            <person name="Gready J.E."/>
            <person name="John U."/>
            <person name="Lanier W."/>
            <person name="Lindquist E.A."/>
            <person name="Lucas S."/>
            <person name="Mayer K.F."/>
            <person name="Moreau H."/>
            <person name="Not F."/>
            <person name="Otillar R."/>
            <person name="Panaud O."/>
            <person name="Pangilinan J."/>
            <person name="Paulsen I."/>
            <person name="Piegu B."/>
            <person name="Poliakov A."/>
            <person name="Robbens S."/>
            <person name="Schmutz J."/>
            <person name="Toulza E."/>
            <person name="Wyss T."/>
            <person name="Zelensky A."/>
            <person name="Zhou K."/>
            <person name="Armbrust E.V."/>
            <person name="Bhattacharya D."/>
            <person name="Goodenough U.W."/>
            <person name="Van de Peer Y."/>
            <person name="Grigoriev I.V."/>
        </authorList>
    </citation>
    <scope>NUCLEOTIDE SEQUENCE [LARGE SCALE GENOMIC DNA]</scope>
    <source>
        <strain evidence="3 4">CCMP1545</strain>
    </source>
</reference>
<feature type="transmembrane region" description="Helical" evidence="2">
    <location>
        <begin position="155"/>
        <end position="179"/>
    </location>
</feature>
<dbReference type="EMBL" id="GG663742">
    <property type="protein sequence ID" value="EEH55397.1"/>
    <property type="molecule type" value="Genomic_DNA"/>
</dbReference>
<feature type="compositionally biased region" description="Basic and acidic residues" evidence="1">
    <location>
        <begin position="36"/>
        <end position="47"/>
    </location>
</feature>
<feature type="transmembrane region" description="Helical" evidence="2">
    <location>
        <begin position="367"/>
        <end position="389"/>
    </location>
</feature>
<evidence type="ECO:0000313" key="3">
    <source>
        <dbReference type="EMBL" id="EEH55397.1"/>
    </source>
</evidence>
<keyword evidence="2" id="KW-0472">Membrane</keyword>
<feature type="transmembrane region" description="Helical" evidence="2">
    <location>
        <begin position="235"/>
        <end position="254"/>
    </location>
</feature>
<feature type="transmembrane region" description="Helical" evidence="2">
    <location>
        <begin position="120"/>
        <end position="143"/>
    </location>
</feature>
<name>C1MX47_MICPC</name>
<evidence type="ECO:0000256" key="1">
    <source>
        <dbReference type="SAM" id="MobiDB-lite"/>
    </source>
</evidence>
<evidence type="ECO:0000256" key="2">
    <source>
        <dbReference type="SAM" id="Phobius"/>
    </source>
</evidence>
<dbReference type="Proteomes" id="UP000001876">
    <property type="component" value="Unassembled WGS sequence"/>
</dbReference>
<feature type="transmembrane region" description="Helical" evidence="2">
    <location>
        <begin position="307"/>
        <end position="328"/>
    </location>
</feature>
<gene>
    <name evidence="3" type="ORF">MICPUCDRAFT_60026</name>
</gene>
<accession>C1MX47</accession>
<dbReference type="AlphaFoldDB" id="C1MX47"/>
<dbReference type="OrthoDB" id="369339at2759"/>
<feature type="transmembrane region" description="Helical" evidence="2">
    <location>
        <begin position="274"/>
        <end position="295"/>
    </location>
</feature>
<dbReference type="RefSeq" id="XP_003060628.1">
    <property type="nucleotide sequence ID" value="XM_003060582.1"/>
</dbReference>
<keyword evidence="2" id="KW-1133">Transmembrane helix</keyword>